<feature type="compositionally biased region" description="Acidic residues" evidence="2">
    <location>
        <begin position="43"/>
        <end position="114"/>
    </location>
</feature>
<feature type="region of interest" description="Disordered" evidence="2">
    <location>
        <begin position="709"/>
        <end position="774"/>
    </location>
</feature>
<feature type="compositionally biased region" description="Basic and acidic residues" evidence="2">
    <location>
        <begin position="616"/>
        <end position="633"/>
    </location>
</feature>
<dbReference type="STRING" id="296587.C1E834"/>
<evidence type="ECO:0000259" key="3">
    <source>
        <dbReference type="Pfam" id="PF09368"/>
    </source>
</evidence>
<dbReference type="OrthoDB" id="203440at2759"/>
<dbReference type="InterPro" id="IPR018972">
    <property type="entry name" value="Sas10_C_dom"/>
</dbReference>
<dbReference type="RefSeq" id="XP_002502826.1">
    <property type="nucleotide sequence ID" value="XM_002502780.1"/>
</dbReference>
<reference evidence="4 5" key="1">
    <citation type="journal article" date="2009" name="Science">
        <title>Green evolution and dynamic adaptations revealed by genomes of the marine picoeukaryotes Micromonas.</title>
        <authorList>
            <person name="Worden A.Z."/>
            <person name="Lee J.H."/>
            <person name="Mock T."/>
            <person name="Rouze P."/>
            <person name="Simmons M.P."/>
            <person name="Aerts A.L."/>
            <person name="Allen A.E."/>
            <person name="Cuvelier M.L."/>
            <person name="Derelle E."/>
            <person name="Everett M.V."/>
            <person name="Foulon E."/>
            <person name="Grimwood J."/>
            <person name="Gundlach H."/>
            <person name="Henrissat B."/>
            <person name="Napoli C."/>
            <person name="McDonald S.M."/>
            <person name="Parker M.S."/>
            <person name="Rombauts S."/>
            <person name="Salamov A."/>
            <person name="Von Dassow P."/>
            <person name="Badger J.H."/>
            <person name="Coutinho P.M."/>
            <person name="Demir E."/>
            <person name="Dubchak I."/>
            <person name="Gentemann C."/>
            <person name="Eikrem W."/>
            <person name="Gready J.E."/>
            <person name="John U."/>
            <person name="Lanier W."/>
            <person name="Lindquist E.A."/>
            <person name="Lucas S."/>
            <person name="Mayer K.F."/>
            <person name="Moreau H."/>
            <person name="Not F."/>
            <person name="Otillar R."/>
            <person name="Panaud O."/>
            <person name="Pangilinan J."/>
            <person name="Paulsen I."/>
            <person name="Piegu B."/>
            <person name="Poliakov A."/>
            <person name="Robbens S."/>
            <person name="Schmutz J."/>
            <person name="Toulza E."/>
            <person name="Wyss T."/>
            <person name="Zelensky A."/>
            <person name="Zhou K."/>
            <person name="Armbrust E.V."/>
            <person name="Bhattacharya D."/>
            <person name="Goodenough U.W."/>
            <person name="Van de Peer Y."/>
            <person name="Grigoriev I.V."/>
        </authorList>
    </citation>
    <scope>NUCLEOTIDE SEQUENCE [LARGE SCALE GENOMIC DNA]</scope>
    <source>
        <strain evidence="5">RCC299 / NOUM17</strain>
    </source>
</reference>
<evidence type="ECO:0000256" key="2">
    <source>
        <dbReference type="SAM" id="MobiDB-lite"/>
    </source>
</evidence>
<feature type="compositionally biased region" description="Basic residues" evidence="2">
    <location>
        <begin position="716"/>
        <end position="731"/>
    </location>
</feature>
<dbReference type="GO" id="GO:0032040">
    <property type="term" value="C:small-subunit processome"/>
    <property type="evidence" value="ECO:0007669"/>
    <property type="project" value="TreeGrafter"/>
</dbReference>
<evidence type="ECO:0000313" key="4">
    <source>
        <dbReference type="EMBL" id="ACO64084.1"/>
    </source>
</evidence>
<sequence length="774" mass="86263">MGRSLAKKGGSAKKKGGHADWMDDEIDDANRLRSKDKIGFDASDSEEEDPDADLDTEAVMDIGGDSDDDSDADSDEEEEDAEEEEEDDDDDDDEGDDDDDDDDDLGSDDDEDEAALIRAMKAQQKKLASKGVKRGGQDDSSSDEEEEEEDDGLRIKGRKKADFYGDEEVDHEGMSDEDERRDEEREARRLQQARAAGMSAADFGLSDDEDDSEDDESDSEPEEEATLGAKAAKLSAKGKKAEKESLKKVKKNVASLGAAVESLGCEELEAAEGADAETGDSPEVVALTKELTKNLDEVRNTIEPLCKFVREGNMVTKEGISYLDTKHLLMLSYCINIAFYLLLKAEGRPVKDHPVVLRLVEIRTYIEKLRPIDKKLKYQIDKLLKMAKEGVTGEEEDADGAGEDPLQFRPNPDALVSKVDEDAEEGADGGVYRPPKMMPTAMEEFEEGGKSSKQKRAEKEARRRAQRSSLIKATGRETTWRTQIVPDLGQELILFATTQELAQELGEAPEELGGDEGDMQSAFAKREFARMEARAKIEEDLFTRVPLSKVERRRQKATTRSVNSLSQVGDFGDDVADLVEVAEELENKKRTRLVDSVTQLGAKPKKAKATSGDADLPMRDSLGDRRDKYERGVNRKMAAKAREEEEAADREAARERRRVDEDEEYAGAATLRDRKRAAKEEKYRRQAGIIAPLEEEIGDFDKRHVGKKIMENRGLTPHRSKDHKNPRKRLRDKFAKAQIRRKGQVRSMREDGGGYAGEATGIKTSVSKSRRFGK</sequence>
<dbReference type="PANTHER" id="PTHR13237">
    <property type="entry name" value="SOMETHING ABOUT SILENCING PROTEIN 10-RELATED"/>
    <property type="match status" value="1"/>
</dbReference>
<feature type="region of interest" description="Disordered" evidence="2">
    <location>
        <begin position="391"/>
        <end position="412"/>
    </location>
</feature>
<gene>
    <name evidence="4" type="ORF">MICPUN_59233</name>
</gene>
<evidence type="ECO:0000256" key="1">
    <source>
        <dbReference type="ARBA" id="ARBA00022553"/>
    </source>
</evidence>
<feature type="compositionally biased region" description="Acidic residues" evidence="2">
    <location>
        <begin position="392"/>
        <end position="402"/>
    </location>
</feature>
<feature type="compositionally biased region" description="Basic and acidic residues" evidence="2">
    <location>
        <begin position="649"/>
        <end position="660"/>
    </location>
</feature>
<dbReference type="eggNOG" id="KOG3118">
    <property type="taxonomic scope" value="Eukaryota"/>
</dbReference>
<dbReference type="KEGG" id="mis:MICPUN_59233"/>
<feature type="compositionally biased region" description="Basic residues" evidence="2">
    <location>
        <begin position="123"/>
        <end position="133"/>
    </location>
</feature>
<name>C1E834_MICCC</name>
<dbReference type="EMBL" id="CP001327">
    <property type="protein sequence ID" value="ACO64084.1"/>
    <property type="molecule type" value="Genomic_DNA"/>
</dbReference>
<dbReference type="Pfam" id="PF04000">
    <property type="entry name" value="Sas10_Utp3"/>
    <property type="match status" value="1"/>
</dbReference>
<dbReference type="InParanoid" id="C1E834"/>
<dbReference type="FunCoup" id="C1E834">
    <property type="interactions" value="1440"/>
</dbReference>
<organism evidence="4 5">
    <name type="scientific">Micromonas commoda (strain RCC299 / NOUM17 / CCMP2709)</name>
    <name type="common">Picoplanktonic green alga</name>
    <dbReference type="NCBI Taxonomy" id="296587"/>
    <lineage>
        <taxon>Eukaryota</taxon>
        <taxon>Viridiplantae</taxon>
        <taxon>Chlorophyta</taxon>
        <taxon>Mamiellophyceae</taxon>
        <taxon>Mamiellales</taxon>
        <taxon>Mamiellaceae</taxon>
        <taxon>Micromonas</taxon>
    </lineage>
</organism>
<feature type="domain" description="Sas10 C-terminal" evidence="3">
    <location>
        <begin position="701"/>
        <end position="772"/>
    </location>
</feature>
<dbReference type="Pfam" id="PF09368">
    <property type="entry name" value="Sas10"/>
    <property type="match status" value="1"/>
</dbReference>
<dbReference type="PANTHER" id="PTHR13237:SF9">
    <property type="entry name" value="NEUROGUIDIN"/>
    <property type="match status" value="1"/>
</dbReference>
<feature type="compositionally biased region" description="Basic and acidic residues" evidence="2">
    <location>
        <begin position="28"/>
        <end position="39"/>
    </location>
</feature>
<keyword evidence="5" id="KW-1185">Reference proteome</keyword>
<feature type="compositionally biased region" description="Acidic residues" evidence="2">
    <location>
        <begin position="140"/>
        <end position="151"/>
    </location>
</feature>
<dbReference type="Proteomes" id="UP000002009">
    <property type="component" value="Chromosome 6"/>
</dbReference>
<evidence type="ECO:0000313" key="5">
    <source>
        <dbReference type="Proteomes" id="UP000002009"/>
    </source>
</evidence>
<dbReference type="AlphaFoldDB" id="C1E834"/>
<protein>
    <recommendedName>
        <fullName evidence="3">Sas10 C-terminal domain-containing protein</fullName>
    </recommendedName>
</protein>
<proteinExistence type="predicted"/>
<dbReference type="eggNOG" id="KOG3117">
    <property type="taxonomic scope" value="Eukaryota"/>
</dbReference>
<accession>C1E834</accession>
<feature type="region of interest" description="Disordered" evidence="2">
    <location>
        <begin position="443"/>
        <end position="474"/>
    </location>
</feature>
<feature type="compositionally biased region" description="Acidic residues" evidence="2">
    <location>
        <begin position="205"/>
        <end position="225"/>
    </location>
</feature>
<feature type="compositionally biased region" description="Basic and acidic residues" evidence="2">
    <location>
        <begin position="447"/>
        <end position="463"/>
    </location>
</feature>
<dbReference type="OMA" id="EEYIRPQ"/>
<feature type="region of interest" description="Disordered" evidence="2">
    <location>
        <begin position="601"/>
        <end position="684"/>
    </location>
</feature>
<dbReference type="InterPro" id="IPR007146">
    <property type="entry name" value="Sas10/Utp3/C1D"/>
</dbReference>
<keyword evidence="1" id="KW-0597">Phosphoprotein</keyword>
<dbReference type="GO" id="GO:0000462">
    <property type="term" value="P:maturation of SSU-rRNA from tricistronic rRNA transcript (SSU-rRNA, 5.8S rRNA, LSU-rRNA)"/>
    <property type="evidence" value="ECO:0007669"/>
    <property type="project" value="TreeGrafter"/>
</dbReference>
<feature type="region of interest" description="Disordered" evidence="2">
    <location>
        <begin position="1"/>
        <end position="236"/>
    </location>
</feature>
<dbReference type="GeneID" id="8244471"/>
<feature type="compositionally biased region" description="Acidic residues" evidence="2">
    <location>
        <begin position="164"/>
        <end position="181"/>
    </location>
</feature>